<reference evidence="2" key="1">
    <citation type="submission" date="2024-07" db="EMBL/GenBank/DDBJ databases">
        <title>Complete genome sequences of cellulolytic bacteria, Kitasatospora sp. CMC57 and Streptomyces sp. CMC78, isolated from Japanese agricultural soil.</title>
        <authorList>
            <person name="Hashimoto T."/>
            <person name="Ito M."/>
            <person name="Iwamoto M."/>
            <person name="Fukahori D."/>
            <person name="Shoda T."/>
            <person name="Sakoda M."/>
            <person name="Morohoshi T."/>
            <person name="Mitsuboshi M."/>
            <person name="Nishizawa T."/>
        </authorList>
    </citation>
    <scope>NUCLEOTIDE SEQUENCE</scope>
    <source>
        <strain evidence="2">CMC57</strain>
    </source>
</reference>
<evidence type="ECO:0000256" key="1">
    <source>
        <dbReference type="SAM" id="Phobius"/>
    </source>
</evidence>
<gene>
    <name evidence="2" type="ORF">KCMC57_29920</name>
</gene>
<dbReference type="AlphaFoldDB" id="A0AB33JTP0"/>
<feature type="transmembrane region" description="Helical" evidence="1">
    <location>
        <begin position="40"/>
        <end position="63"/>
    </location>
</feature>
<protein>
    <submittedName>
        <fullName evidence="2">Uncharacterized protein</fullName>
    </submittedName>
</protein>
<sequence>MELERDGELAPAARAGLGAVVGAGVLGLGLYASASGNWPAALGGGLVVAASSMMVGGGAGFLFGIPRLLTSGAAAQPADLSTTSTASYAPNTNLEQVSDWLTKILLGAGLTQIGTVPRRLAQLGDALAPVVGGGSGASAFAAALAVYFTVLGFLSGWLLTRLRLARALSTADRQTLADSVGQTVRRARELNFSPAEIRKLFEAETEGLRVQALALFQGRPDHENLPLVIGAIRSDLSAFELLQALLAAREAVLQLPLTAEEKRSLRFAVEDKLRNYRTAPKDSRRRVVGEEILKKLPAPVPAPSPAPITP</sequence>
<dbReference type="RefSeq" id="WP_407989022.1">
    <property type="nucleotide sequence ID" value="NZ_AP035881.2"/>
</dbReference>
<keyword evidence="1" id="KW-0812">Transmembrane</keyword>
<evidence type="ECO:0000313" key="2">
    <source>
        <dbReference type="EMBL" id="BFP46624.1"/>
    </source>
</evidence>
<keyword evidence="1" id="KW-0472">Membrane</keyword>
<dbReference type="EMBL" id="AP035881">
    <property type="protein sequence ID" value="BFP46624.1"/>
    <property type="molecule type" value="Genomic_DNA"/>
</dbReference>
<accession>A0AB33JTP0</accession>
<proteinExistence type="predicted"/>
<keyword evidence="1" id="KW-1133">Transmembrane helix</keyword>
<feature type="transmembrane region" description="Helical" evidence="1">
    <location>
        <begin position="137"/>
        <end position="159"/>
    </location>
</feature>
<feature type="transmembrane region" description="Helical" evidence="1">
    <location>
        <begin position="12"/>
        <end position="33"/>
    </location>
</feature>
<name>A0AB33JTP0_9ACTN</name>
<organism evidence="2">
    <name type="scientific">Kitasatospora sp. CMC57</name>
    <dbReference type="NCBI Taxonomy" id="3231513"/>
    <lineage>
        <taxon>Bacteria</taxon>
        <taxon>Bacillati</taxon>
        <taxon>Actinomycetota</taxon>
        <taxon>Actinomycetes</taxon>
        <taxon>Kitasatosporales</taxon>
        <taxon>Streptomycetaceae</taxon>
        <taxon>Kitasatospora</taxon>
    </lineage>
</organism>